<protein>
    <recommendedName>
        <fullName evidence="1">ceramidase</fullName>
        <ecNumber evidence="1">3.5.1.23</ecNumber>
    </recommendedName>
</protein>
<evidence type="ECO:0000256" key="1">
    <source>
        <dbReference type="ARBA" id="ARBA00011891"/>
    </source>
</evidence>
<accession>A0A6G1JZ72</accession>
<dbReference type="InterPro" id="IPR029130">
    <property type="entry name" value="Acid_ceramidase_N"/>
</dbReference>
<dbReference type="AlphaFoldDB" id="A0A6G1JZ72"/>
<dbReference type="EC" id="3.5.1.23" evidence="1"/>
<feature type="compositionally biased region" description="Polar residues" evidence="2">
    <location>
        <begin position="1"/>
        <end position="31"/>
    </location>
</feature>
<feature type="region of interest" description="Disordered" evidence="2">
    <location>
        <begin position="365"/>
        <end position="388"/>
    </location>
</feature>
<proteinExistence type="predicted"/>
<gene>
    <name evidence="4" type="ORF">K504DRAFT_459882</name>
</gene>
<feature type="compositionally biased region" description="Polar residues" evidence="2">
    <location>
        <begin position="369"/>
        <end position="379"/>
    </location>
</feature>
<name>A0A6G1JZ72_9PLEO</name>
<dbReference type="OrthoDB" id="5273684at2759"/>
<evidence type="ECO:0000313" key="5">
    <source>
        <dbReference type="Proteomes" id="UP000799428"/>
    </source>
</evidence>
<feature type="region of interest" description="Disordered" evidence="2">
    <location>
        <begin position="1"/>
        <end position="45"/>
    </location>
</feature>
<feature type="domain" description="Acid ceramidase N-terminal" evidence="3">
    <location>
        <begin position="66"/>
        <end position="118"/>
    </location>
</feature>
<keyword evidence="5" id="KW-1185">Reference proteome</keyword>
<dbReference type="EMBL" id="MU005777">
    <property type="protein sequence ID" value="KAF2705780.1"/>
    <property type="molecule type" value="Genomic_DNA"/>
</dbReference>
<dbReference type="GO" id="GO:0017040">
    <property type="term" value="F:N-acylsphingosine amidohydrolase activity"/>
    <property type="evidence" value="ECO:0007669"/>
    <property type="project" value="UniProtKB-EC"/>
</dbReference>
<dbReference type="Pfam" id="PF15508">
    <property type="entry name" value="NAAA-beta"/>
    <property type="match status" value="1"/>
</dbReference>
<evidence type="ECO:0000259" key="3">
    <source>
        <dbReference type="Pfam" id="PF15508"/>
    </source>
</evidence>
<evidence type="ECO:0000313" key="4">
    <source>
        <dbReference type="EMBL" id="KAF2705780.1"/>
    </source>
</evidence>
<organism evidence="4 5">
    <name type="scientific">Pleomassaria siparia CBS 279.74</name>
    <dbReference type="NCBI Taxonomy" id="1314801"/>
    <lineage>
        <taxon>Eukaryota</taxon>
        <taxon>Fungi</taxon>
        <taxon>Dikarya</taxon>
        <taxon>Ascomycota</taxon>
        <taxon>Pezizomycotina</taxon>
        <taxon>Dothideomycetes</taxon>
        <taxon>Pleosporomycetidae</taxon>
        <taxon>Pleosporales</taxon>
        <taxon>Pleomassariaceae</taxon>
        <taxon>Pleomassaria</taxon>
    </lineage>
</organism>
<feature type="region of interest" description="Disordered" evidence="2">
    <location>
        <begin position="476"/>
        <end position="496"/>
    </location>
</feature>
<sequence>MAPTTRSKAAQMTATQSDSFAQSASDFNLSGSSSSTTPTPSPHARFSRDVAAEDNSFFSPLEEIVPPVYTIDLSLPPTQRYVQVAQDYTFVIGDLTELIDELLEEAGLPNKISHFLAKCVLRKLYSKEQTEELRGIGKVTGVPMYLLIAYNVLLDLLMGCTSGGVLVKEPRSKQGKMLHFRTLDWAMPRLRKAVVQFEFKNGPHGNIIARSVNYVGFVGTFTGVRKGLSVSLNYRPYHNDDHSKQANFKFYGHLLMVLLGWRPTICAHLRDSILPTEKELKRRTDEIKKRRKDGIKIKFEETYEYTHATLADIAQNMPKVPTTAAYLTFCDGSQTLILEKDRVTAKALLSSHFLAVTNHDTSYEPISSDPASFNSSTSAQKERAAHAKTHRIGMDELIDESMSRKGCLTAAWAERLRRLKREEGEAQEGYVEFEELKTWLLEYPVVNEQTNYAVVLDPRLGEVAWCRMWEEGDIRGDSNDEDYGAEGSGRNENFSDGVSGNGVWGWVRGMWS</sequence>
<reference evidence="4" key="1">
    <citation type="journal article" date="2020" name="Stud. Mycol.">
        <title>101 Dothideomycetes genomes: a test case for predicting lifestyles and emergence of pathogens.</title>
        <authorList>
            <person name="Haridas S."/>
            <person name="Albert R."/>
            <person name="Binder M."/>
            <person name="Bloem J."/>
            <person name="Labutti K."/>
            <person name="Salamov A."/>
            <person name="Andreopoulos B."/>
            <person name="Baker S."/>
            <person name="Barry K."/>
            <person name="Bills G."/>
            <person name="Bluhm B."/>
            <person name="Cannon C."/>
            <person name="Castanera R."/>
            <person name="Culley D."/>
            <person name="Daum C."/>
            <person name="Ezra D."/>
            <person name="Gonzalez J."/>
            <person name="Henrissat B."/>
            <person name="Kuo A."/>
            <person name="Liang C."/>
            <person name="Lipzen A."/>
            <person name="Lutzoni F."/>
            <person name="Magnuson J."/>
            <person name="Mondo S."/>
            <person name="Nolan M."/>
            <person name="Ohm R."/>
            <person name="Pangilinan J."/>
            <person name="Park H.-J."/>
            <person name="Ramirez L."/>
            <person name="Alfaro M."/>
            <person name="Sun H."/>
            <person name="Tritt A."/>
            <person name="Yoshinaga Y."/>
            <person name="Zwiers L.-H."/>
            <person name="Turgeon B."/>
            <person name="Goodwin S."/>
            <person name="Spatafora J."/>
            <person name="Crous P."/>
            <person name="Grigoriev I."/>
        </authorList>
    </citation>
    <scope>NUCLEOTIDE SEQUENCE</scope>
    <source>
        <strain evidence="4">CBS 279.74</strain>
    </source>
</reference>
<evidence type="ECO:0000256" key="2">
    <source>
        <dbReference type="SAM" id="MobiDB-lite"/>
    </source>
</evidence>
<dbReference type="PANTHER" id="PTHR28583:SF1">
    <property type="entry name" value="ACID CERAMIDASE"/>
    <property type="match status" value="1"/>
</dbReference>
<dbReference type="Proteomes" id="UP000799428">
    <property type="component" value="Unassembled WGS sequence"/>
</dbReference>
<dbReference type="PANTHER" id="PTHR28583">
    <property type="entry name" value="ACID AMIDASE"/>
    <property type="match status" value="1"/>
</dbReference>